<feature type="region of interest" description="Disordered" evidence="4">
    <location>
        <begin position="1"/>
        <end position="56"/>
    </location>
</feature>
<dbReference type="InterPro" id="IPR011057">
    <property type="entry name" value="Mss4-like_sf"/>
</dbReference>
<dbReference type="GO" id="GO:0016846">
    <property type="term" value="F:carbon-sulfur lyase activity"/>
    <property type="evidence" value="ECO:0007669"/>
    <property type="project" value="InterPro"/>
</dbReference>
<feature type="compositionally biased region" description="Low complexity" evidence="4">
    <location>
        <begin position="36"/>
        <end position="46"/>
    </location>
</feature>
<dbReference type="InterPro" id="IPR052355">
    <property type="entry name" value="CENP-V-like"/>
</dbReference>
<dbReference type="KEGG" id="achc:115346880"/>
<sequence length="219" mass="23879">MGRATAGSARRSRRGSAAASSPAGGSRRGRGKKADGSPAGPGAQAEPPGPGTFNLGAQSRRWAAFQERHRLSCEEAARLLLDAYEYRGLVKHTGGCHCGAIRFEVWASADLHVFNCNCSICTKKQNRHFIVPASRFKLLKGADNLTTYTFNTHRAQHTFCKTCGVQSFYTPRSNPDGYGIAPHCLDDGTVQTIVTEDINGKEWEKAVKEHKTIRDMSKP</sequence>
<evidence type="ECO:0000313" key="7">
    <source>
        <dbReference type="Proteomes" id="UP000472275"/>
    </source>
</evidence>
<evidence type="ECO:0000259" key="5">
    <source>
        <dbReference type="PROSITE" id="PS51891"/>
    </source>
</evidence>
<dbReference type="Gene3D" id="2.170.150.70">
    <property type="match status" value="1"/>
</dbReference>
<dbReference type="Proteomes" id="UP000472275">
    <property type="component" value="Chromosome 10"/>
</dbReference>
<dbReference type="RefSeq" id="XP_029883310.1">
    <property type="nucleotide sequence ID" value="XM_030027450.2"/>
</dbReference>
<protein>
    <submittedName>
        <fullName evidence="6">Centromere protein V</fullName>
    </submittedName>
</protein>
<accession>A0A663FF64</accession>
<dbReference type="PROSITE" id="PS51891">
    <property type="entry name" value="CENP_V_GFA"/>
    <property type="match status" value="1"/>
</dbReference>
<keyword evidence="7" id="KW-1185">Reference proteome</keyword>
<gene>
    <name evidence="6" type="primary">CENPV</name>
</gene>
<dbReference type="OrthoDB" id="2993351at2759"/>
<evidence type="ECO:0000256" key="1">
    <source>
        <dbReference type="ARBA" id="ARBA00005495"/>
    </source>
</evidence>
<dbReference type="GO" id="GO:0046872">
    <property type="term" value="F:metal ion binding"/>
    <property type="evidence" value="ECO:0007669"/>
    <property type="project" value="UniProtKB-KW"/>
</dbReference>
<dbReference type="SUPFAM" id="SSF51316">
    <property type="entry name" value="Mss4-like"/>
    <property type="match status" value="1"/>
</dbReference>
<evidence type="ECO:0000313" key="6">
    <source>
        <dbReference type="Ensembl" id="ENSACCP00020022451.1"/>
    </source>
</evidence>
<dbReference type="InterPro" id="IPR006913">
    <property type="entry name" value="CENP-V/GFA"/>
</dbReference>
<dbReference type="Ensembl" id="ENSACCT00020023442.1">
    <property type="protein sequence ID" value="ENSACCP00020022451.1"/>
    <property type="gene ID" value="ENSACCG00020015433.1"/>
</dbReference>
<evidence type="ECO:0000256" key="2">
    <source>
        <dbReference type="ARBA" id="ARBA00022723"/>
    </source>
</evidence>
<dbReference type="Pfam" id="PF04828">
    <property type="entry name" value="GFA"/>
    <property type="match status" value="1"/>
</dbReference>
<comment type="similarity">
    <text evidence="1">Belongs to the Gfa family.</text>
</comment>
<dbReference type="AlphaFoldDB" id="A0A663FF64"/>
<feature type="compositionally biased region" description="Low complexity" evidence="4">
    <location>
        <begin position="1"/>
        <end position="25"/>
    </location>
</feature>
<keyword evidence="3" id="KW-0862">Zinc</keyword>
<organism evidence="6 7">
    <name type="scientific">Aquila chrysaetos chrysaetos</name>
    <dbReference type="NCBI Taxonomy" id="223781"/>
    <lineage>
        <taxon>Eukaryota</taxon>
        <taxon>Metazoa</taxon>
        <taxon>Chordata</taxon>
        <taxon>Craniata</taxon>
        <taxon>Vertebrata</taxon>
        <taxon>Euteleostomi</taxon>
        <taxon>Archelosauria</taxon>
        <taxon>Archosauria</taxon>
        <taxon>Dinosauria</taxon>
        <taxon>Saurischia</taxon>
        <taxon>Theropoda</taxon>
        <taxon>Coelurosauria</taxon>
        <taxon>Aves</taxon>
        <taxon>Neognathae</taxon>
        <taxon>Neoaves</taxon>
        <taxon>Telluraves</taxon>
        <taxon>Accipitrimorphae</taxon>
        <taxon>Accipitriformes</taxon>
        <taxon>Accipitridae</taxon>
        <taxon>Accipitrinae</taxon>
        <taxon>Aquila</taxon>
    </lineage>
</organism>
<evidence type="ECO:0000256" key="3">
    <source>
        <dbReference type="ARBA" id="ARBA00022833"/>
    </source>
</evidence>
<evidence type="ECO:0000256" key="4">
    <source>
        <dbReference type="SAM" id="MobiDB-lite"/>
    </source>
</evidence>
<reference evidence="6" key="2">
    <citation type="submission" date="2025-09" db="UniProtKB">
        <authorList>
            <consortium name="Ensembl"/>
        </authorList>
    </citation>
    <scope>IDENTIFICATION</scope>
</reference>
<keyword evidence="2" id="KW-0479">Metal-binding</keyword>
<feature type="domain" description="CENP-V/GFA" evidence="5">
    <location>
        <begin position="92"/>
        <end position="204"/>
    </location>
</feature>
<name>A0A663FF64_AQUCH</name>
<dbReference type="PANTHER" id="PTHR28620">
    <property type="entry name" value="CENTROMERE PROTEIN V"/>
    <property type="match status" value="1"/>
</dbReference>
<dbReference type="GeneTree" id="ENSGT00390000003183"/>
<dbReference type="GeneID" id="115346880"/>
<dbReference type="PANTHER" id="PTHR28620:SF1">
    <property type="entry name" value="CENP-V_GFA DOMAIN-CONTAINING PROTEIN"/>
    <property type="match status" value="1"/>
</dbReference>
<reference evidence="6" key="1">
    <citation type="submission" date="2025-08" db="UniProtKB">
        <authorList>
            <consortium name="Ensembl"/>
        </authorList>
    </citation>
    <scope>IDENTIFICATION</scope>
</reference>
<dbReference type="CTD" id="201161"/>
<proteinExistence type="inferred from homology"/>
<dbReference type="InParanoid" id="A0A663FF64"/>